<feature type="signal peptide" evidence="2">
    <location>
        <begin position="1"/>
        <end position="15"/>
    </location>
</feature>
<feature type="region of interest" description="Disordered" evidence="1">
    <location>
        <begin position="171"/>
        <end position="261"/>
    </location>
</feature>
<evidence type="ECO:0000313" key="3">
    <source>
        <dbReference type="EMBL" id="KAF0723016.1"/>
    </source>
</evidence>
<dbReference type="Proteomes" id="UP000481153">
    <property type="component" value="Unassembled WGS sequence"/>
</dbReference>
<proteinExistence type="predicted"/>
<evidence type="ECO:0000256" key="1">
    <source>
        <dbReference type="SAM" id="MobiDB-lite"/>
    </source>
</evidence>
<accession>A0A6G0W7D7</accession>
<feature type="compositionally biased region" description="Polar residues" evidence="1">
    <location>
        <begin position="178"/>
        <end position="188"/>
    </location>
</feature>
<feature type="chain" id="PRO_5026296900" description="Glycine zipper domain-containing protein" evidence="2">
    <location>
        <begin position="16"/>
        <end position="261"/>
    </location>
</feature>
<comment type="caution">
    <text evidence="3">The sequence shown here is derived from an EMBL/GenBank/DDBJ whole genome shotgun (WGS) entry which is preliminary data.</text>
</comment>
<keyword evidence="2" id="KW-0732">Signal</keyword>
<evidence type="ECO:0000256" key="2">
    <source>
        <dbReference type="SAM" id="SignalP"/>
    </source>
</evidence>
<name>A0A6G0W7D7_9STRA</name>
<organism evidence="3 4">
    <name type="scientific">Aphanomyces euteiches</name>
    <dbReference type="NCBI Taxonomy" id="100861"/>
    <lineage>
        <taxon>Eukaryota</taxon>
        <taxon>Sar</taxon>
        <taxon>Stramenopiles</taxon>
        <taxon>Oomycota</taxon>
        <taxon>Saprolegniomycetes</taxon>
        <taxon>Saprolegniales</taxon>
        <taxon>Verrucalvaceae</taxon>
        <taxon>Aphanomyces</taxon>
    </lineage>
</organism>
<dbReference type="AlphaFoldDB" id="A0A6G0W7D7"/>
<keyword evidence="4" id="KW-1185">Reference proteome</keyword>
<sequence>MRILLFVAMVASVLGSSHPAVVGRQSAEVRQVNRVLPGRFQKAGLHFGGKTGEIVGGAAGNALGTGASAVIGTVTGGNMGTKAGRSGMGAGLRITGEYVGSVCLAKLCGSVGRVADKFTKSGRQAQAAEKNRKKEQAEALKKPVLYNGGRYQQAKLSRTGSSPALLHKTATWQRKETTNPGGASTSGTKPAINKGKAPKNPGGASTSGTKPAINKGKAPMNAGGASTSGTKPARKGGEAPTHIVKSMRIGQTSPTLRKRKL</sequence>
<reference evidence="3 4" key="1">
    <citation type="submission" date="2019-07" db="EMBL/GenBank/DDBJ databases">
        <title>Genomics analysis of Aphanomyces spp. identifies a new class of oomycete effector associated with host adaptation.</title>
        <authorList>
            <person name="Gaulin E."/>
        </authorList>
    </citation>
    <scope>NUCLEOTIDE SEQUENCE [LARGE SCALE GENOMIC DNA]</scope>
    <source>
        <strain evidence="3 4">ATCC 201684</strain>
    </source>
</reference>
<evidence type="ECO:0008006" key="5">
    <source>
        <dbReference type="Google" id="ProtNLM"/>
    </source>
</evidence>
<dbReference type="EMBL" id="VJMJ01000318">
    <property type="protein sequence ID" value="KAF0723016.1"/>
    <property type="molecule type" value="Genomic_DNA"/>
</dbReference>
<evidence type="ECO:0000313" key="4">
    <source>
        <dbReference type="Proteomes" id="UP000481153"/>
    </source>
</evidence>
<gene>
    <name evidence="3" type="ORF">Ae201684_017980</name>
</gene>
<protein>
    <recommendedName>
        <fullName evidence="5">Glycine zipper domain-containing protein</fullName>
    </recommendedName>
</protein>
<dbReference type="VEuPathDB" id="FungiDB:AeMF1_006777"/>